<dbReference type="EMBL" id="KN847492">
    <property type="protein sequence ID" value="KIW20917.1"/>
    <property type="molecule type" value="Genomic_DNA"/>
</dbReference>
<evidence type="ECO:0000313" key="1">
    <source>
        <dbReference type="EMBL" id="KIW20917.1"/>
    </source>
</evidence>
<dbReference type="VEuPathDB" id="FungiDB:PV08_01496"/>
<protein>
    <recommendedName>
        <fullName evidence="3">AB hydrolase-1 domain-containing protein</fullName>
    </recommendedName>
</protein>
<gene>
    <name evidence="1" type="ORF">PV08_01496</name>
</gene>
<sequence>MAVALVQGKERIYLKHFYDRIAQNQAAFTPDVVDFYVMQFSQPDALRCAFLTYRAFEIGAEHNRRGREESRKVKIKNMVLSGKDSFLAPHAASMAKEFYEDVKVGLVSDSGHYLAEENP</sequence>
<accession>A0A0D2A810</accession>
<dbReference type="GeneID" id="27328579"/>
<dbReference type="AlphaFoldDB" id="A0A0D2A810"/>
<dbReference type="RefSeq" id="XP_016241133.1">
    <property type="nucleotide sequence ID" value="XM_016375857.1"/>
</dbReference>
<dbReference type="SUPFAM" id="SSF53474">
    <property type="entry name" value="alpha/beta-Hydrolases"/>
    <property type="match status" value="1"/>
</dbReference>
<dbReference type="Proteomes" id="UP000053328">
    <property type="component" value="Unassembled WGS sequence"/>
</dbReference>
<dbReference type="InterPro" id="IPR029058">
    <property type="entry name" value="AB_hydrolase_fold"/>
</dbReference>
<reference evidence="1 2" key="1">
    <citation type="submission" date="2015-01" db="EMBL/GenBank/DDBJ databases">
        <title>The Genome Sequence of Exophiala spinifera CBS89968.</title>
        <authorList>
            <consortium name="The Broad Institute Genomics Platform"/>
            <person name="Cuomo C."/>
            <person name="de Hoog S."/>
            <person name="Gorbushina A."/>
            <person name="Stielow B."/>
            <person name="Teixiera M."/>
            <person name="Abouelleil A."/>
            <person name="Chapman S.B."/>
            <person name="Priest M."/>
            <person name="Young S.K."/>
            <person name="Wortman J."/>
            <person name="Nusbaum C."/>
            <person name="Birren B."/>
        </authorList>
    </citation>
    <scope>NUCLEOTIDE SEQUENCE [LARGE SCALE GENOMIC DNA]</scope>
    <source>
        <strain evidence="1 2">CBS 89968</strain>
    </source>
</reference>
<dbReference type="OrthoDB" id="284184at2759"/>
<dbReference type="STRING" id="91928.A0A0D2A810"/>
<evidence type="ECO:0000313" key="2">
    <source>
        <dbReference type="Proteomes" id="UP000053328"/>
    </source>
</evidence>
<name>A0A0D2A810_9EURO</name>
<keyword evidence="2" id="KW-1185">Reference proteome</keyword>
<dbReference type="HOGENOM" id="CLU_2061511_0_0_1"/>
<proteinExistence type="predicted"/>
<evidence type="ECO:0008006" key="3">
    <source>
        <dbReference type="Google" id="ProtNLM"/>
    </source>
</evidence>
<organism evidence="1 2">
    <name type="scientific">Exophiala spinifera</name>
    <dbReference type="NCBI Taxonomy" id="91928"/>
    <lineage>
        <taxon>Eukaryota</taxon>
        <taxon>Fungi</taxon>
        <taxon>Dikarya</taxon>
        <taxon>Ascomycota</taxon>
        <taxon>Pezizomycotina</taxon>
        <taxon>Eurotiomycetes</taxon>
        <taxon>Chaetothyriomycetidae</taxon>
        <taxon>Chaetothyriales</taxon>
        <taxon>Herpotrichiellaceae</taxon>
        <taxon>Exophiala</taxon>
    </lineage>
</organism>
<dbReference type="Gene3D" id="3.40.50.1820">
    <property type="entry name" value="alpha/beta hydrolase"/>
    <property type="match status" value="1"/>
</dbReference>